<dbReference type="EMBL" id="AP017313">
    <property type="protein sequence ID" value="BAU55673.1"/>
    <property type="molecule type" value="Genomic_DNA"/>
</dbReference>
<dbReference type="KEGG" id="mgot:MgSA37_03864"/>
<name>A0A120MZB5_9SPHI</name>
<reference evidence="1 2" key="1">
    <citation type="submission" date="2015-12" db="EMBL/GenBank/DDBJ databases">
        <title>Genome sequence of Mucilaginibacter gotjawali.</title>
        <authorList>
            <person name="Lee J.S."/>
            <person name="Lee K.C."/>
            <person name="Kim K.K."/>
            <person name="Lee B.W."/>
        </authorList>
    </citation>
    <scope>NUCLEOTIDE SEQUENCE [LARGE SCALE GENOMIC DNA]</scope>
    <source>
        <strain evidence="1 2">SA3-7</strain>
    </source>
</reference>
<dbReference type="OrthoDB" id="1493089at2"/>
<proteinExistence type="predicted"/>
<evidence type="ECO:0000313" key="2">
    <source>
        <dbReference type="Proteomes" id="UP000218263"/>
    </source>
</evidence>
<dbReference type="RefSeq" id="WP_096354080.1">
    <property type="nucleotide sequence ID" value="NZ_AP017313.1"/>
</dbReference>
<dbReference type="Proteomes" id="UP000218263">
    <property type="component" value="Chromosome"/>
</dbReference>
<sequence>MKKDKHLLPFEHILTAYASRTDQASAVSPEAEAAFVFQQAVDVQLPDEKATRMLDALTAELSKASLGSMVTQSVAVKQLTSPELQEKTGLTPSLIEAIQADRVFTNSVPVKSLVKLLKLLGLGIDSAMEAIQVTFDRLQTEARNMVMPSGSFQPSYRKGMIRGELGKDLSGIKSDESFLYQNEEALKNYTDRLTELYHTL</sequence>
<evidence type="ECO:0000313" key="1">
    <source>
        <dbReference type="EMBL" id="BAU55673.1"/>
    </source>
</evidence>
<dbReference type="AlphaFoldDB" id="A0A120MZB5"/>
<keyword evidence="2" id="KW-1185">Reference proteome</keyword>
<organism evidence="1 2">
    <name type="scientific">Mucilaginibacter gotjawali</name>
    <dbReference type="NCBI Taxonomy" id="1550579"/>
    <lineage>
        <taxon>Bacteria</taxon>
        <taxon>Pseudomonadati</taxon>
        <taxon>Bacteroidota</taxon>
        <taxon>Sphingobacteriia</taxon>
        <taxon>Sphingobacteriales</taxon>
        <taxon>Sphingobacteriaceae</taxon>
        <taxon>Mucilaginibacter</taxon>
    </lineage>
</organism>
<gene>
    <name evidence="1" type="ORF">MgSA37_03864</name>
</gene>
<protein>
    <submittedName>
        <fullName evidence="1">Uncharacterized protein</fullName>
    </submittedName>
</protein>
<accession>A0A120MZB5</accession>